<comment type="caution">
    <text evidence="2">The sequence shown here is derived from an EMBL/GenBank/DDBJ whole genome shotgun (WGS) entry which is preliminary data.</text>
</comment>
<feature type="transmembrane region" description="Helical" evidence="1">
    <location>
        <begin position="388"/>
        <end position="410"/>
    </location>
</feature>
<dbReference type="Gene3D" id="1.20.58.340">
    <property type="entry name" value="Magnesium transport protein CorA, transmembrane region"/>
    <property type="match status" value="1"/>
</dbReference>
<dbReference type="RefSeq" id="XP_060286441.1">
    <property type="nucleotide sequence ID" value="XM_060432685.1"/>
</dbReference>
<dbReference type="GeneID" id="85315872"/>
<keyword evidence="3" id="KW-1185">Reference proteome</keyword>
<name>A0AAJ0C4X9_9PEZI</name>
<keyword evidence="1" id="KW-0472">Membrane</keyword>
<evidence type="ECO:0000313" key="2">
    <source>
        <dbReference type="EMBL" id="KAK1770228.1"/>
    </source>
</evidence>
<protein>
    <submittedName>
        <fullName evidence="2">Uncharacterized protein</fullName>
    </submittedName>
</protein>
<feature type="non-terminal residue" evidence="2">
    <location>
        <position position="447"/>
    </location>
</feature>
<feature type="transmembrane region" description="Helical" evidence="1">
    <location>
        <begin position="422"/>
        <end position="446"/>
    </location>
</feature>
<dbReference type="Proteomes" id="UP001244011">
    <property type="component" value="Unassembled WGS sequence"/>
</dbReference>
<evidence type="ECO:0000256" key="1">
    <source>
        <dbReference type="SAM" id="Phobius"/>
    </source>
</evidence>
<accession>A0AAJ0C4X9</accession>
<gene>
    <name evidence="2" type="ORF">QBC33DRAFT_617517</name>
</gene>
<organism evidence="2 3">
    <name type="scientific">Phialemonium atrogriseum</name>
    <dbReference type="NCBI Taxonomy" id="1093897"/>
    <lineage>
        <taxon>Eukaryota</taxon>
        <taxon>Fungi</taxon>
        <taxon>Dikarya</taxon>
        <taxon>Ascomycota</taxon>
        <taxon>Pezizomycotina</taxon>
        <taxon>Sordariomycetes</taxon>
        <taxon>Sordariomycetidae</taxon>
        <taxon>Cephalothecales</taxon>
        <taxon>Cephalothecaceae</taxon>
        <taxon>Phialemonium</taxon>
    </lineage>
</organism>
<dbReference type="AlphaFoldDB" id="A0AAJ0C4X9"/>
<proteinExistence type="predicted"/>
<reference evidence="2" key="1">
    <citation type="submission" date="2023-06" db="EMBL/GenBank/DDBJ databases">
        <title>Genome-scale phylogeny and comparative genomics of the fungal order Sordariales.</title>
        <authorList>
            <consortium name="Lawrence Berkeley National Laboratory"/>
            <person name="Hensen N."/>
            <person name="Bonometti L."/>
            <person name="Westerberg I."/>
            <person name="Brannstrom I.O."/>
            <person name="Guillou S."/>
            <person name="Cros-Aarteil S."/>
            <person name="Calhoun S."/>
            <person name="Haridas S."/>
            <person name="Kuo A."/>
            <person name="Mondo S."/>
            <person name="Pangilinan J."/>
            <person name="Riley R."/>
            <person name="Labutti K."/>
            <person name="Andreopoulos B."/>
            <person name="Lipzen A."/>
            <person name="Chen C."/>
            <person name="Yanf M."/>
            <person name="Daum C."/>
            <person name="Ng V."/>
            <person name="Clum A."/>
            <person name="Steindorff A."/>
            <person name="Ohm R."/>
            <person name="Martin F."/>
            <person name="Silar P."/>
            <person name="Natvig D."/>
            <person name="Lalanne C."/>
            <person name="Gautier V."/>
            <person name="Ament-Velasquez S.L."/>
            <person name="Kruys A."/>
            <person name="Hutchinson M.I."/>
            <person name="Powell A.J."/>
            <person name="Barry K."/>
            <person name="Miller A.N."/>
            <person name="Grigoriev I.V."/>
            <person name="Debuchy R."/>
            <person name="Gladieux P."/>
            <person name="Thoren M.H."/>
            <person name="Johannesson H."/>
        </authorList>
    </citation>
    <scope>NUCLEOTIDE SEQUENCE</scope>
    <source>
        <strain evidence="2">8032-3</strain>
    </source>
</reference>
<keyword evidence="1" id="KW-1133">Transmembrane helix</keyword>
<evidence type="ECO:0000313" key="3">
    <source>
        <dbReference type="Proteomes" id="UP001244011"/>
    </source>
</evidence>
<sequence>MQWLCKNPAICEENMALLRFRPQRSDVFSISRQGGSTPQIDKWSLITDYEWQAWLDQGHMQSKERASNCINLIMGRRAVSRFPDGMILSHLPFSQPIFQQIMEQFFVHGSIARVINRNTSVVFSRMFFDWPSPSRQSIVYNCRTAASWPQDMAMSATFSPETLATYAVLYGCDEATTQRIQQQLSDSDEPVFHPMVLPTIFAEMERDRQVTLVRDRLGELVQRVVDVGANPELPLMKGSVLPSPESTIKKTSIMLWVEISHLRDGLENWKRQMYKMIEHVDELEQRYFRERLDTDAQNGRTPSSERSDRLQWLRDSGYRIRGRLQDLVDEYDEHGRACTTIMDGMNLATQMEWNQIGREDAVTNHHISSTNLRVARQTKKDGSLMKSIALLGMVFLPATFVSTLFSTGFFDWKGGGDGPVIISPYIWVLGVVSVVLTMLTMGTFFAC</sequence>
<keyword evidence="1" id="KW-0812">Transmembrane</keyword>
<dbReference type="EMBL" id="MU839001">
    <property type="protein sequence ID" value="KAK1770228.1"/>
    <property type="molecule type" value="Genomic_DNA"/>
</dbReference>